<reference evidence="1" key="1">
    <citation type="submission" date="2009-06" db="EMBL/GenBank/DDBJ databases">
        <title>Complete sequence plasmid 1 of Ralstonia pickettii 12D.</title>
        <authorList>
            <consortium name="US DOE Joint Genome Institute"/>
            <person name="Lucas S."/>
            <person name="Copeland A."/>
            <person name="Lapidus A."/>
            <person name="Glavina del Rio T."/>
            <person name="Dalin E."/>
            <person name="Tice H."/>
            <person name="Bruce D."/>
            <person name="Goodwin L."/>
            <person name="Pitluck S."/>
            <person name="Sims D."/>
            <person name="Meincke L."/>
            <person name="Brettin T."/>
            <person name="Detter J.C."/>
            <person name="Han C."/>
            <person name="Larimer F."/>
            <person name="Land M."/>
            <person name="Hauser L."/>
            <person name="Kyrpides N."/>
            <person name="Ovchinnikova G."/>
            <person name="Marsh T."/>
            <person name="Richardson P."/>
        </authorList>
    </citation>
    <scope>NUCLEOTIDE SEQUENCE [LARGE SCALE GENOMIC DNA]</scope>
    <source>
        <strain evidence="1">12D</strain>
        <plasmid>12D</plasmid>
        <plasmid evidence="1">pRp12D01</plasmid>
    </source>
</reference>
<geneLocation type="plasmid" evidence="1">
    <name>pRp12D01</name>
</geneLocation>
<organism evidence="1">
    <name type="scientific">Ralstonia pickettii (strain 12D)</name>
    <dbReference type="NCBI Taxonomy" id="428406"/>
    <lineage>
        <taxon>Bacteria</taxon>
        <taxon>Pseudomonadati</taxon>
        <taxon>Pseudomonadota</taxon>
        <taxon>Betaproteobacteria</taxon>
        <taxon>Burkholderiales</taxon>
        <taxon>Burkholderiaceae</taxon>
        <taxon>Ralstonia</taxon>
    </lineage>
</organism>
<protein>
    <submittedName>
        <fullName evidence="1">Uncharacterized protein</fullName>
    </submittedName>
</protein>
<gene>
    <name evidence="1" type="ordered locus">Rpic12D_4838</name>
</gene>
<accession>C6BPE8</accession>
<keyword evidence="1" id="KW-0614">Plasmid</keyword>
<dbReference type="KEGG" id="rpf:Rpic12D_4838"/>
<dbReference type="EMBL" id="CP001646">
    <property type="protein sequence ID" value="ACS66072.1"/>
    <property type="molecule type" value="Genomic_DNA"/>
</dbReference>
<proteinExistence type="predicted"/>
<dbReference type="HOGENOM" id="CLU_2510310_0_0_4"/>
<evidence type="ECO:0000313" key="1">
    <source>
        <dbReference type="EMBL" id="ACS66072.1"/>
    </source>
</evidence>
<name>C6BPE8_RALP1</name>
<dbReference type="AlphaFoldDB" id="C6BPE8"/>
<sequence>MSLFTPEEVLSSLIDLPIQDQISVLEGLLADHSVAEVVDVLSLCLMSVMLGVDAFCSDDLRNRLDALIGKVRQFNEERFGRGPSA</sequence>